<dbReference type="EMBL" id="FNVA01000007">
    <property type="protein sequence ID" value="SEG59953.1"/>
    <property type="molecule type" value="Genomic_DNA"/>
</dbReference>
<dbReference type="RefSeq" id="WP_146072219.1">
    <property type="nucleotide sequence ID" value="NZ_FNVA01000007.1"/>
</dbReference>
<accession>A0A1H6BGW1</accession>
<keyword evidence="1" id="KW-0732">Signal</keyword>
<dbReference type="OrthoDB" id="122312at2"/>
<gene>
    <name evidence="2" type="ORF">SAMN05421819_3696</name>
</gene>
<reference evidence="2 3" key="1">
    <citation type="submission" date="2016-10" db="EMBL/GenBank/DDBJ databases">
        <authorList>
            <person name="de Groot N.N."/>
        </authorList>
    </citation>
    <scope>NUCLEOTIDE SEQUENCE [LARGE SCALE GENOMIC DNA]</scope>
    <source>
        <strain evidence="2 3">DSM 22489</strain>
    </source>
</reference>
<proteinExistence type="predicted"/>
<name>A0A1H6BGW1_9BACT</name>
<dbReference type="AlphaFoldDB" id="A0A1H6BGW1"/>
<feature type="chain" id="PRO_5009293834" evidence="1">
    <location>
        <begin position="25"/>
        <end position="112"/>
    </location>
</feature>
<dbReference type="Proteomes" id="UP000236728">
    <property type="component" value="Unassembled WGS sequence"/>
</dbReference>
<feature type="signal peptide" evidence="1">
    <location>
        <begin position="1"/>
        <end position="24"/>
    </location>
</feature>
<protein>
    <submittedName>
        <fullName evidence="2">Uncharacterized protein</fullName>
    </submittedName>
</protein>
<keyword evidence="3" id="KW-1185">Reference proteome</keyword>
<organism evidence="2 3">
    <name type="scientific">Bryocella elongata</name>
    <dbReference type="NCBI Taxonomy" id="863522"/>
    <lineage>
        <taxon>Bacteria</taxon>
        <taxon>Pseudomonadati</taxon>
        <taxon>Acidobacteriota</taxon>
        <taxon>Terriglobia</taxon>
        <taxon>Terriglobales</taxon>
        <taxon>Acidobacteriaceae</taxon>
        <taxon>Bryocella</taxon>
    </lineage>
</organism>
<sequence length="112" mass="11699">MNRRMIVGTMVMMASLIGSEAVYAQPAAIHVPVHAIFAKTKMVRFTLRNETKEMVQVSVNGGTVDIAPGASSNVKAADGEKILAANSTAHYAVGTVIVVATSAISDASIVLR</sequence>
<evidence type="ECO:0000313" key="3">
    <source>
        <dbReference type="Proteomes" id="UP000236728"/>
    </source>
</evidence>
<evidence type="ECO:0000313" key="2">
    <source>
        <dbReference type="EMBL" id="SEG59953.1"/>
    </source>
</evidence>
<evidence type="ECO:0000256" key="1">
    <source>
        <dbReference type="SAM" id="SignalP"/>
    </source>
</evidence>